<accession>A0ABD4KV84</accession>
<evidence type="ECO:0000256" key="1">
    <source>
        <dbReference type="SAM" id="MobiDB-lite"/>
    </source>
</evidence>
<comment type="caution">
    <text evidence="2">The sequence shown here is derived from an EMBL/GenBank/DDBJ whole genome shotgun (WGS) entry which is preliminary data.</text>
</comment>
<feature type="compositionally biased region" description="Polar residues" evidence="1">
    <location>
        <begin position="133"/>
        <end position="144"/>
    </location>
</feature>
<gene>
    <name evidence="2" type="ORF">EAY07_26300</name>
</gene>
<feature type="compositionally biased region" description="Basic and acidic residues" evidence="1">
    <location>
        <begin position="104"/>
        <end position="127"/>
    </location>
</feature>
<evidence type="ECO:0000313" key="2">
    <source>
        <dbReference type="EMBL" id="MBF4275448.1"/>
    </source>
</evidence>
<sequence>MYFTNKRIIEDDLASIARDKGWWQLEARIDENCSNYIYVRFNSREPFVKCNLSPKSRMFRDLPIVESDFVLDWTDEKSEKLIVTADSIDMQYRTDAITKRAKNRAKDNPTPRKDRSKGIQQNRKEELELMNGKDTTQVSKSVTDNDIFENNVVTLPRRNKRAQDV</sequence>
<proteinExistence type="predicted"/>
<name>A0ABD4KV84_VIBAN</name>
<dbReference type="Proteomes" id="UP000722957">
    <property type="component" value="Unassembled WGS sequence"/>
</dbReference>
<organism evidence="2 3">
    <name type="scientific">Vibrio anguillarum</name>
    <name type="common">Listonella anguillarum</name>
    <dbReference type="NCBI Taxonomy" id="55601"/>
    <lineage>
        <taxon>Bacteria</taxon>
        <taxon>Pseudomonadati</taxon>
        <taxon>Pseudomonadota</taxon>
        <taxon>Gammaproteobacteria</taxon>
        <taxon>Vibrionales</taxon>
        <taxon>Vibrionaceae</taxon>
        <taxon>Vibrio</taxon>
    </lineage>
</organism>
<dbReference type="EMBL" id="RDOM01001218">
    <property type="protein sequence ID" value="MBF4275448.1"/>
    <property type="molecule type" value="Genomic_DNA"/>
</dbReference>
<feature type="region of interest" description="Disordered" evidence="1">
    <location>
        <begin position="98"/>
        <end position="145"/>
    </location>
</feature>
<dbReference type="AlphaFoldDB" id="A0ABD4KV84"/>
<protein>
    <submittedName>
        <fullName evidence="2">Uncharacterized protein</fullName>
    </submittedName>
</protein>
<reference evidence="2 3" key="1">
    <citation type="journal article" date="2021" name="PeerJ">
        <title>Analysis of 44 Vibrio anguillarum genomes reveals high genetic diversity.</title>
        <authorList>
            <person name="Hansen M.J."/>
            <person name="Dalsgaard I."/>
        </authorList>
    </citation>
    <scope>NUCLEOTIDE SEQUENCE [LARGE SCALE GENOMIC DNA]</scope>
    <source>
        <strain evidence="2 3">17-16730-2A</strain>
    </source>
</reference>
<evidence type="ECO:0000313" key="3">
    <source>
        <dbReference type="Proteomes" id="UP000722957"/>
    </source>
</evidence>